<dbReference type="EMBL" id="MW580850">
    <property type="protein sequence ID" value="QRM16526.1"/>
    <property type="molecule type" value="Genomic_DNA"/>
</dbReference>
<name>A0A8E5AJP7_9VIRU</name>
<evidence type="ECO:0000313" key="1">
    <source>
        <dbReference type="EMBL" id="QRM16526.1"/>
    </source>
</evidence>
<accession>A0A8E5AJP7</accession>
<protein>
    <submittedName>
        <fullName evidence="1">Major capsid protein</fullName>
    </submittedName>
</protein>
<gene>
    <name evidence="1" type="primary">ORF104</name>
</gene>
<organism evidence="1">
    <name type="scientific">Anguillid herpesvirus 1</name>
    <dbReference type="NCBI Taxonomy" id="150286"/>
    <lineage>
        <taxon>Viruses</taxon>
        <taxon>Duplodnaviria</taxon>
        <taxon>Heunggongvirae</taxon>
        <taxon>Peploviricota</taxon>
        <taxon>Herviviricetes</taxon>
        <taxon>Herpesvirales</taxon>
        <taxon>Alloherpesviridae</taxon>
        <taxon>Cyvirus</taxon>
        <taxon>Cyvirus anguillidallo1</taxon>
    </lineage>
</organism>
<reference evidence="1" key="2">
    <citation type="submission" date="2021-02" db="EMBL/GenBank/DDBJ databases">
        <authorList>
            <person name="Vanderplasschen A.F.C."/>
            <person name="Davison A.J."/>
        </authorList>
    </citation>
    <scope>NUCLEOTIDE SEQUENCE</scope>
    <source>
        <strain evidence="1">DK-2008-50-66-1</strain>
    </source>
</reference>
<reference evidence="1" key="1">
    <citation type="journal article" date="2021" name="Microorganisms">
        <title>Genomes of Anguillid Herpesvirus 1 Strains Reveal Evolutionary Disparities and Low Genetic Diversity in the Genus Cyprinivirus.</title>
        <authorList>
            <person name="Donohoe O."/>
            <person name="Zhang H."/>
            <person name="Delrez N."/>
            <person name="Gao Y."/>
            <person name="Suarez N.M."/>
            <person name="Davison A.J."/>
            <person name="Vanderplasschen A."/>
        </authorList>
    </citation>
    <scope>NUCLEOTIDE SEQUENCE</scope>
    <source>
        <strain evidence="1">DK-2008-50-66-1</strain>
    </source>
</reference>
<sequence>MSGLDRHALGFQAPLPDVERFSTDSPINMTLPEGQTRRIVTNNPGNVTELIRKFSGKSVHDLINAIHPAVSSQKKEPATGPDIDMTMATKVAVNLGRLTIGGVLTSLQTSAYAGLGLISKLVVPTKKPTSDNIIFKIDLMYDQQTMAMPNALRAITAGVGSTKSSMTFGLAQYTTGVNFLHRELTYLVETEMWTTFTQRIFAKLGDRFRLTILHAHAVAAARSPDFIETLLSSTRNHDLIKSMNGGEIAYQLASYDGVLLGICNRNVQIANQLVMMAVAALGGKGGMTSKGDYVALMPSTIFQPAMTNGTAICNVGMDVYTYKLEPDVNAWDHLFIEWNKPLLTVSGDGVVGKMAKGAGDLPTKMGPGTMALPAFSIQGGAIVPVIVLDDTRICENGPSMADPFRSTGEQWRWSTIGAPLPLVSSISPSILFSNNPGDIDPGKLNNYSPRFTSMIDPGSSSVQLISLNQLHVDTEQASMFQVNDRVLNAFPDSADSIHAYIDRVAGELWKMPPEQKLRHEMMAFEFSPRFMLDVVRPNNAVTAVVRPRMLMWNSTAMSSPSVELVSVAAELFCHLNLNAPAYQEAVAFIVKGSYGTETDVIDALRCKVFMCNPETCRTILQAETNNWATNPAHYNTEPPMIGRPLNRFSNNPVQVWAAHRAHVDIRASMHRVLHAVAAGNGHVLLTDPEGQSAFENAMALLHRRQNIGLEDGFEFNTIEMHNLRQALTHIRVLRSTILNWLPEMRVLEYPYVDCGHSAYAIAWSWMAPCIFNTCLSVTVNTHKPDVTTLPVGGQTIIMNNSDFVVLGNDLPTPANWETEIRFLQLQNAHPLPARHTYDFQLNVNNANRERLETANKLTTLFNRMDVSHISAGPMITSGLAATRAAEVRRQLAGAPHVALALGKHYSLTIDLDNLHRFDRDYYSGWAYCMVRRMTFVGWGFAVLPMKSHLMVLGNSEFDQFTRMAQENQWSLMSMLRFGIVPMGQWGQGVMFPNVYLTDVVGMSTDFSLNPPRRPQGAIGVRPQSSSFVLDWASSCCAPTGKSKGVMGSLLTPSGKFMPTATMLEPRSYMDVDPHNPDGYRCFSPFFNRFANERHNAVHNLLSRLGDGSILQFSPEQEMFCSNETVQRYMGYFGGNPDIEATQQFEMKLQSVSSGRFVFTHGFSNTNGLLYLDDTAIGRNSEQFFVGESGYSQNTPDNVNSYALVGRTLSVTCNPHKFTTDANLLIAELQGMALLAHLEVNWNSGHKGNIQDQIWNNAAVY</sequence>
<proteinExistence type="predicted"/>